<protein>
    <recommendedName>
        <fullName evidence="3">Holin</fullName>
    </recommendedName>
</protein>
<evidence type="ECO:0000313" key="1">
    <source>
        <dbReference type="EMBL" id="GIH98113.1"/>
    </source>
</evidence>
<proteinExistence type="predicted"/>
<dbReference type="EMBL" id="BOOK01000001">
    <property type="protein sequence ID" value="GIH98113.1"/>
    <property type="molecule type" value="Genomic_DNA"/>
</dbReference>
<comment type="caution">
    <text evidence="1">The sequence shown here is derived from an EMBL/GenBank/DDBJ whole genome shotgun (WGS) entry which is preliminary data.</text>
</comment>
<organism evidence="1 2">
    <name type="scientific">Planobispora takensis</name>
    <dbReference type="NCBI Taxonomy" id="1367882"/>
    <lineage>
        <taxon>Bacteria</taxon>
        <taxon>Bacillati</taxon>
        <taxon>Actinomycetota</taxon>
        <taxon>Actinomycetes</taxon>
        <taxon>Streptosporangiales</taxon>
        <taxon>Streptosporangiaceae</taxon>
        <taxon>Planobispora</taxon>
    </lineage>
</organism>
<dbReference type="Proteomes" id="UP000634476">
    <property type="component" value="Unassembled WGS sequence"/>
</dbReference>
<reference evidence="1" key="1">
    <citation type="submission" date="2021-01" db="EMBL/GenBank/DDBJ databases">
        <title>Whole genome shotgun sequence of Planobispora takensis NBRC 109077.</title>
        <authorList>
            <person name="Komaki H."/>
            <person name="Tamura T."/>
        </authorList>
    </citation>
    <scope>NUCLEOTIDE SEQUENCE</scope>
    <source>
        <strain evidence="1">NBRC 109077</strain>
    </source>
</reference>
<name>A0A8J3SZ19_9ACTN</name>
<sequence>MTDDTKRAIRTALQTAVGVCVALPLIVDATGVPEALPGVATALAVAGAFARVMAIPAVQSLLPRWLRTDAPPAAAEQ</sequence>
<keyword evidence="2" id="KW-1185">Reference proteome</keyword>
<accession>A0A8J3SZ19</accession>
<gene>
    <name evidence="1" type="ORF">Pta02_01220</name>
</gene>
<dbReference type="RefSeq" id="WP_203872616.1">
    <property type="nucleotide sequence ID" value="NZ_BOOK01000001.1"/>
</dbReference>
<evidence type="ECO:0000313" key="2">
    <source>
        <dbReference type="Proteomes" id="UP000634476"/>
    </source>
</evidence>
<dbReference type="AlphaFoldDB" id="A0A8J3SZ19"/>
<evidence type="ECO:0008006" key="3">
    <source>
        <dbReference type="Google" id="ProtNLM"/>
    </source>
</evidence>